<feature type="signal peptide" evidence="1">
    <location>
        <begin position="1"/>
        <end position="19"/>
    </location>
</feature>
<keyword evidence="3" id="KW-1185">Reference proteome</keyword>
<sequence length="70" mass="7233">MKNAFKFGFLALAISLSVAACQSSEKTGESTDTTVVDSTTTVTTVDTTVTDSAVKDTTVKTTTETTAPAH</sequence>
<dbReference type="PROSITE" id="PS51257">
    <property type="entry name" value="PROKAR_LIPOPROTEIN"/>
    <property type="match status" value="1"/>
</dbReference>
<name>A0A1W2CPN0_9SPHI</name>
<evidence type="ECO:0008006" key="4">
    <source>
        <dbReference type="Google" id="ProtNLM"/>
    </source>
</evidence>
<protein>
    <recommendedName>
        <fullName evidence="4">Entericidin</fullName>
    </recommendedName>
</protein>
<evidence type="ECO:0000313" key="2">
    <source>
        <dbReference type="EMBL" id="SMC87151.1"/>
    </source>
</evidence>
<reference evidence="2 3" key="1">
    <citation type="submission" date="2017-04" db="EMBL/GenBank/DDBJ databases">
        <authorList>
            <person name="Afonso C.L."/>
            <person name="Miller P.J."/>
            <person name="Scott M.A."/>
            <person name="Spackman E."/>
            <person name="Goraichik I."/>
            <person name="Dimitrov K.M."/>
            <person name="Suarez D.L."/>
            <person name="Swayne D.E."/>
        </authorList>
    </citation>
    <scope>NUCLEOTIDE SEQUENCE [LARGE SCALE GENOMIC DNA]</scope>
    <source>
        <strain evidence="2 3">DSM 19625</strain>
    </source>
</reference>
<evidence type="ECO:0000256" key="1">
    <source>
        <dbReference type="SAM" id="SignalP"/>
    </source>
</evidence>
<proteinExistence type="predicted"/>
<dbReference type="AlphaFoldDB" id="A0A1W2CPN0"/>
<gene>
    <name evidence="2" type="ORF">SAMN04488101_104102</name>
</gene>
<organism evidence="2 3">
    <name type="scientific">Pedobacter nyackensis</name>
    <dbReference type="NCBI Taxonomy" id="475255"/>
    <lineage>
        <taxon>Bacteria</taxon>
        <taxon>Pseudomonadati</taxon>
        <taxon>Bacteroidota</taxon>
        <taxon>Sphingobacteriia</taxon>
        <taxon>Sphingobacteriales</taxon>
        <taxon>Sphingobacteriaceae</taxon>
        <taxon>Pedobacter</taxon>
    </lineage>
</organism>
<dbReference type="RefSeq" id="WP_084289218.1">
    <property type="nucleotide sequence ID" value="NZ_FWYB01000004.1"/>
</dbReference>
<accession>A0A1W2CPN0</accession>
<evidence type="ECO:0000313" key="3">
    <source>
        <dbReference type="Proteomes" id="UP000192678"/>
    </source>
</evidence>
<keyword evidence="1" id="KW-0732">Signal</keyword>
<dbReference type="EMBL" id="FWYB01000004">
    <property type="protein sequence ID" value="SMC87151.1"/>
    <property type="molecule type" value="Genomic_DNA"/>
</dbReference>
<feature type="chain" id="PRO_5010690621" description="Entericidin" evidence="1">
    <location>
        <begin position="20"/>
        <end position="70"/>
    </location>
</feature>
<dbReference type="STRING" id="475255.SAMN04488101_104102"/>
<dbReference type="Proteomes" id="UP000192678">
    <property type="component" value="Unassembled WGS sequence"/>
</dbReference>